<evidence type="ECO:0000256" key="1">
    <source>
        <dbReference type="ARBA" id="ARBA00004141"/>
    </source>
</evidence>
<evidence type="ECO:0000256" key="2">
    <source>
        <dbReference type="ARBA" id="ARBA00009773"/>
    </source>
</evidence>
<comment type="similarity">
    <text evidence="2">Belongs to the autoinducer-2 exporter (AI-2E) (TC 2.A.86) family.</text>
</comment>
<dbReference type="InterPro" id="IPR002549">
    <property type="entry name" value="AI-2E-like"/>
</dbReference>
<feature type="transmembrane region" description="Helical" evidence="6">
    <location>
        <begin position="239"/>
        <end position="269"/>
    </location>
</feature>
<evidence type="ECO:0000313" key="8">
    <source>
        <dbReference type="Proteomes" id="UP000242515"/>
    </source>
</evidence>
<accession>A0A1H9J4E5</accession>
<dbReference type="PANTHER" id="PTHR21716">
    <property type="entry name" value="TRANSMEMBRANE PROTEIN"/>
    <property type="match status" value="1"/>
</dbReference>
<sequence>MKLKGINQGFFILLLLLTTVAFCFVLKAYYSSIFWAIILAVLFYPLKTRIRAWLGDRNALAAFLTLLVICLIVFIPLVIVTTSLAYEGNQLYQSVSQNRGNLAGDITQLIQHLPTFVQNFLERYGLTDVNTLQQKVSALAMQGSHTLANSALIIGQGTFSFTVGFAIMLYLLFFTLKDGAYLVGLLLDAVPLTQHAKHHLLLKFAAVSKATVKGTVVVAIVQGALGGIAFWFLGVEGSVLWGALMAFLSLIPAVGSAIIWAPVALYFLVLGPVWKGLFLIAFFVVVVGLVDNFLRPLLVGKETRMPDYLVLISTLGGMELFGINGFVIGPLIAALFIACWNLLSGRENKDNAEEIDPDFIAEGKDETEALRAKLAEQNHSDQSS</sequence>
<protein>
    <submittedName>
        <fullName evidence="7">Predicted PurR-regulated permease PerM</fullName>
    </submittedName>
</protein>
<keyword evidence="8" id="KW-1185">Reference proteome</keyword>
<dbReference type="PANTHER" id="PTHR21716:SF4">
    <property type="entry name" value="TRANSMEMBRANE PROTEIN 245"/>
    <property type="match status" value="1"/>
</dbReference>
<gene>
    <name evidence="7" type="ORF">SAMN05216522_10719</name>
</gene>
<dbReference type="RefSeq" id="WP_092676038.1">
    <property type="nucleotide sequence ID" value="NZ_FOGC01000007.1"/>
</dbReference>
<evidence type="ECO:0000256" key="4">
    <source>
        <dbReference type="ARBA" id="ARBA00022989"/>
    </source>
</evidence>
<evidence type="ECO:0000256" key="3">
    <source>
        <dbReference type="ARBA" id="ARBA00022692"/>
    </source>
</evidence>
<dbReference type="GO" id="GO:0016020">
    <property type="term" value="C:membrane"/>
    <property type="evidence" value="ECO:0007669"/>
    <property type="project" value="UniProtKB-SubCell"/>
</dbReference>
<organism evidence="7 8">
    <name type="scientific">Rosenbergiella nectarea</name>
    <dbReference type="NCBI Taxonomy" id="988801"/>
    <lineage>
        <taxon>Bacteria</taxon>
        <taxon>Pseudomonadati</taxon>
        <taxon>Pseudomonadota</taxon>
        <taxon>Gammaproteobacteria</taxon>
        <taxon>Enterobacterales</taxon>
        <taxon>Erwiniaceae</taxon>
        <taxon>Rosenbergiella</taxon>
    </lineage>
</organism>
<dbReference type="STRING" id="988801.SAMN05216522_10719"/>
<keyword evidence="3 6" id="KW-0812">Transmembrane</keyword>
<name>A0A1H9J4E5_9GAMM</name>
<keyword evidence="5 6" id="KW-0472">Membrane</keyword>
<dbReference type="AlphaFoldDB" id="A0A1H9J4E5"/>
<reference evidence="8" key="1">
    <citation type="submission" date="2016-10" db="EMBL/GenBank/DDBJ databases">
        <authorList>
            <person name="Varghese N."/>
            <person name="Submissions S."/>
        </authorList>
    </citation>
    <scope>NUCLEOTIDE SEQUENCE [LARGE SCALE GENOMIC DNA]</scope>
    <source>
        <strain evidence="8">8N4</strain>
    </source>
</reference>
<dbReference type="OrthoDB" id="106838at2"/>
<proteinExistence type="inferred from homology"/>
<feature type="transmembrane region" description="Helical" evidence="6">
    <location>
        <begin position="151"/>
        <end position="173"/>
    </location>
</feature>
<feature type="transmembrane region" description="Helical" evidence="6">
    <location>
        <begin position="210"/>
        <end position="233"/>
    </location>
</feature>
<evidence type="ECO:0000313" key="7">
    <source>
        <dbReference type="EMBL" id="SEQ81740.1"/>
    </source>
</evidence>
<feature type="transmembrane region" description="Helical" evidence="6">
    <location>
        <begin position="33"/>
        <end position="50"/>
    </location>
</feature>
<comment type="subcellular location">
    <subcellularLocation>
        <location evidence="1">Membrane</location>
        <topology evidence="1">Multi-pass membrane protein</topology>
    </subcellularLocation>
</comment>
<feature type="transmembrane region" description="Helical" evidence="6">
    <location>
        <begin position="62"/>
        <end position="86"/>
    </location>
</feature>
<dbReference type="EMBL" id="FOGC01000007">
    <property type="protein sequence ID" value="SEQ81740.1"/>
    <property type="molecule type" value="Genomic_DNA"/>
</dbReference>
<feature type="transmembrane region" description="Helical" evidence="6">
    <location>
        <begin position="318"/>
        <end position="343"/>
    </location>
</feature>
<evidence type="ECO:0000256" key="5">
    <source>
        <dbReference type="ARBA" id="ARBA00023136"/>
    </source>
</evidence>
<dbReference type="Proteomes" id="UP000242515">
    <property type="component" value="Unassembled WGS sequence"/>
</dbReference>
<evidence type="ECO:0000256" key="6">
    <source>
        <dbReference type="SAM" id="Phobius"/>
    </source>
</evidence>
<keyword evidence="4 6" id="KW-1133">Transmembrane helix</keyword>
<feature type="transmembrane region" description="Helical" evidence="6">
    <location>
        <begin position="276"/>
        <end position="298"/>
    </location>
</feature>
<dbReference type="Pfam" id="PF01594">
    <property type="entry name" value="AI-2E_transport"/>
    <property type="match status" value="1"/>
</dbReference>